<dbReference type="Proteomes" id="UP000777935">
    <property type="component" value="Unassembled WGS sequence"/>
</dbReference>
<name>A0ABX2IQE7_9RHOB</name>
<dbReference type="EMBL" id="JABUFE010000005">
    <property type="protein sequence ID" value="NSX55111.1"/>
    <property type="molecule type" value="Genomic_DNA"/>
</dbReference>
<organism evidence="2 3">
    <name type="scientific">Parasulfitobacter algicola</name>
    <dbReference type="NCBI Taxonomy" id="2614809"/>
    <lineage>
        <taxon>Bacteria</taxon>
        <taxon>Pseudomonadati</taxon>
        <taxon>Pseudomonadota</taxon>
        <taxon>Alphaproteobacteria</taxon>
        <taxon>Rhodobacterales</taxon>
        <taxon>Roseobacteraceae</taxon>
        <taxon>Parasulfitobacter</taxon>
    </lineage>
</organism>
<comment type="caution">
    <text evidence="2">The sequence shown here is derived from an EMBL/GenBank/DDBJ whole genome shotgun (WGS) entry which is preliminary data.</text>
</comment>
<proteinExistence type="predicted"/>
<evidence type="ECO:0000256" key="1">
    <source>
        <dbReference type="SAM" id="SignalP"/>
    </source>
</evidence>
<keyword evidence="3" id="KW-1185">Reference proteome</keyword>
<feature type="chain" id="PRO_5045971972" evidence="1">
    <location>
        <begin position="20"/>
        <end position="210"/>
    </location>
</feature>
<dbReference type="RefSeq" id="WP_174137827.1">
    <property type="nucleotide sequence ID" value="NZ_JABUFE010000005.1"/>
</dbReference>
<evidence type="ECO:0000313" key="3">
    <source>
        <dbReference type="Proteomes" id="UP000777935"/>
    </source>
</evidence>
<reference evidence="2 3" key="1">
    <citation type="submission" date="2020-06" db="EMBL/GenBank/DDBJ databases">
        <title>Sulfitobacter algicola sp. nov., isolated from green algae.</title>
        <authorList>
            <person name="Wang C."/>
        </authorList>
    </citation>
    <scope>NUCLEOTIDE SEQUENCE [LARGE SCALE GENOMIC DNA]</scope>
    <source>
        <strain evidence="2 3">1151</strain>
    </source>
</reference>
<protein>
    <submittedName>
        <fullName evidence="2">Uncharacterized protein</fullName>
    </submittedName>
</protein>
<feature type="signal peptide" evidence="1">
    <location>
        <begin position="1"/>
        <end position="19"/>
    </location>
</feature>
<evidence type="ECO:0000313" key="2">
    <source>
        <dbReference type="EMBL" id="NSX55111.1"/>
    </source>
</evidence>
<keyword evidence="1" id="KW-0732">Signal</keyword>
<gene>
    <name evidence="2" type="ORF">HRQ87_09885</name>
</gene>
<accession>A0ABX2IQE7</accession>
<sequence length="210" mass="24068">MKTRFAVIFCAFSVSTAIADDSFPKRFTAALIHHDEPYIRTVLDGCVLRLRSTDRFDLWEQRNELADFLLDLDQASYSNMPAEDGLPAYVTVSFPLRPKLEQAEADNLQAYSKEVVKIWQNIDPPNIWRAILFPQSSFEDQSNAYRALADRVMSGEFGPVLQRNYTETDMNGDIYTFDAMSYLDLTVIGPDARLLLIELQDWQMQHCPSP</sequence>